<feature type="compositionally biased region" description="Basic and acidic residues" evidence="1">
    <location>
        <begin position="78"/>
        <end position="100"/>
    </location>
</feature>
<organism evidence="2 3">
    <name type="scientific">Methylocella tundrae</name>
    <dbReference type="NCBI Taxonomy" id="227605"/>
    <lineage>
        <taxon>Bacteria</taxon>
        <taxon>Pseudomonadati</taxon>
        <taxon>Pseudomonadota</taxon>
        <taxon>Alphaproteobacteria</taxon>
        <taxon>Hyphomicrobiales</taxon>
        <taxon>Beijerinckiaceae</taxon>
        <taxon>Methylocella</taxon>
    </lineage>
</organism>
<name>A0A4V6IML3_METTU</name>
<reference evidence="2 3" key="1">
    <citation type="submission" date="2019-03" db="EMBL/GenBank/DDBJ databases">
        <authorList>
            <person name="Kox A.R. M."/>
        </authorList>
    </citation>
    <scope>NUCLEOTIDE SEQUENCE [LARGE SCALE GENOMIC DNA]</scope>
    <source>
        <strain evidence="2">MTUNDRAET4 annotated genome</strain>
    </source>
</reference>
<evidence type="ECO:0000256" key="1">
    <source>
        <dbReference type="SAM" id="MobiDB-lite"/>
    </source>
</evidence>
<accession>A0A4V6IML3</accession>
<dbReference type="KEGG" id="mtun:MTUNDRAET4_2010"/>
<proteinExistence type="predicted"/>
<dbReference type="EMBL" id="LR536450">
    <property type="protein sequence ID" value="VFU08903.1"/>
    <property type="molecule type" value="Genomic_DNA"/>
</dbReference>
<gene>
    <name evidence="2" type="ORF">MTUNDRAET4_2010</name>
</gene>
<feature type="compositionally biased region" description="Low complexity" evidence="1">
    <location>
        <begin position="26"/>
        <end position="48"/>
    </location>
</feature>
<evidence type="ECO:0000313" key="2">
    <source>
        <dbReference type="EMBL" id="VFU08903.1"/>
    </source>
</evidence>
<feature type="region of interest" description="Disordered" evidence="1">
    <location>
        <begin position="75"/>
        <end position="100"/>
    </location>
</feature>
<dbReference type="AlphaFoldDB" id="A0A4V6IML3"/>
<feature type="region of interest" description="Disordered" evidence="1">
    <location>
        <begin position="1"/>
        <end position="50"/>
    </location>
</feature>
<dbReference type="Proteomes" id="UP000294360">
    <property type="component" value="Chromosome"/>
</dbReference>
<sequence length="100" mass="10685">MVHSRQSGLRRPKFCSVSSGFGRGETPGSSASAGNTSATPNANAAPKADAGHRVTWGAVIGMNQLGERSFTRGKWRRGKCESVGKDKGKHKENENARLRC</sequence>
<protein>
    <submittedName>
        <fullName evidence="2">Uncharacterized protein</fullName>
    </submittedName>
</protein>
<evidence type="ECO:0000313" key="3">
    <source>
        <dbReference type="Proteomes" id="UP000294360"/>
    </source>
</evidence>